<comment type="caution">
    <text evidence="5">The sequence shown here is derived from an EMBL/GenBank/DDBJ whole genome shotgun (WGS) entry which is preliminary data.</text>
</comment>
<reference evidence="5 8" key="1">
    <citation type="submission" date="2018-09" db="EMBL/GenBank/DDBJ databases">
        <title>Roseomonas sp. nov., isolated from feces of Tibetan antelopes in the Qinghai-Tibet plateau, China.</title>
        <authorList>
            <person name="Tian Z."/>
        </authorList>
    </citation>
    <scope>NUCLEOTIDE SEQUENCE [LARGE SCALE GENOMIC DNA]</scope>
    <source>
        <strain evidence="6 7">Z23</strain>
        <strain evidence="5 8">Z24</strain>
    </source>
</reference>
<dbReference type="GO" id="GO:0003677">
    <property type="term" value="F:DNA binding"/>
    <property type="evidence" value="ECO:0007669"/>
    <property type="project" value="UniProtKB-KW"/>
</dbReference>
<gene>
    <name evidence="5" type="ORF">D6Z83_08060</name>
    <name evidence="6" type="ORF">EBE87_14305</name>
</gene>
<dbReference type="GO" id="GO:0006950">
    <property type="term" value="P:response to stress"/>
    <property type="evidence" value="ECO:0007669"/>
    <property type="project" value="TreeGrafter"/>
</dbReference>
<dbReference type="InterPro" id="IPR023187">
    <property type="entry name" value="Tscrpt_reg_MarR-type_CS"/>
</dbReference>
<keyword evidence="7" id="KW-1185">Reference proteome</keyword>
<keyword evidence="1" id="KW-0805">Transcription regulation</keyword>
<dbReference type="EMBL" id="RAQU01000035">
    <property type="protein sequence ID" value="RKK04715.1"/>
    <property type="molecule type" value="Genomic_DNA"/>
</dbReference>
<dbReference type="Pfam" id="PF12802">
    <property type="entry name" value="MarR_2"/>
    <property type="match status" value="1"/>
</dbReference>
<evidence type="ECO:0000313" key="5">
    <source>
        <dbReference type="EMBL" id="RKK04715.1"/>
    </source>
</evidence>
<dbReference type="PANTHER" id="PTHR33164">
    <property type="entry name" value="TRANSCRIPTIONAL REGULATOR, MARR FAMILY"/>
    <property type="match status" value="1"/>
</dbReference>
<organism evidence="5 8">
    <name type="scientific">Teichococcus wenyumeiae</name>
    <dbReference type="NCBI Taxonomy" id="2478470"/>
    <lineage>
        <taxon>Bacteria</taxon>
        <taxon>Pseudomonadati</taxon>
        <taxon>Pseudomonadota</taxon>
        <taxon>Alphaproteobacteria</taxon>
        <taxon>Acetobacterales</taxon>
        <taxon>Roseomonadaceae</taxon>
        <taxon>Roseomonas</taxon>
    </lineage>
</organism>
<proteinExistence type="predicted"/>
<evidence type="ECO:0000259" key="4">
    <source>
        <dbReference type="PROSITE" id="PS50995"/>
    </source>
</evidence>
<dbReference type="InterPro" id="IPR039422">
    <property type="entry name" value="MarR/SlyA-like"/>
</dbReference>
<evidence type="ECO:0000313" key="8">
    <source>
        <dbReference type="Proteomes" id="UP000278036"/>
    </source>
</evidence>
<dbReference type="OrthoDB" id="7427954at2"/>
<protein>
    <submittedName>
        <fullName evidence="5">MarR family transcriptional regulator</fullName>
    </submittedName>
</protein>
<sequence length="148" mass="16046">MGVREAFGAELRRVFFRWRSCFDAELRASGQTLARARVLALLAQEEDGLLQRELALQLSIENPTLVRLLDGLERQGLVARVPEAGDRRANRVALTSQASPVAAEVTGISGRLRDRVLQGVDEADLATALRVLRSISANLDAVAGEGGR</sequence>
<evidence type="ECO:0000256" key="2">
    <source>
        <dbReference type="ARBA" id="ARBA00023125"/>
    </source>
</evidence>
<dbReference type="PROSITE" id="PS01117">
    <property type="entry name" value="HTH_MARR_1"/>
    <property type="match status" value="1"/>
</dbReference>
<dbReference type="InterPro" id="IPR000835">
    <property type="entry name" value="HTH_MarR-typ"/>
</dbReference>
<evidence type="ECO:0000256" key="1">
    <source>
        <dbReference type="ARBA" id="ARBA00023015"/>
    </source>
</evidence>
<dbReference type="PRINTS" id="PR00598">
    <property type="entry name" value="HTHMARR"/>
</dbReference>
<dbReference type="SUPFAM" id="SSF46785">
    <property type="entry name" value="Winged helix' DNA-binding domain"/>
    <property type="match status" value="1"/>
</dbReference>
<dbReference type="EMBL" id="RFLX01000010">
    <property type="protein sequence ID" value="RMI20638.1"/>
    <property type="molecule type" value="Genomic_DNA"/>
</dbReference>
<dbReference type="GO" id="GO:0003700">
    <property type="term" value="F:DNA-binding transcription factor activity"/>
    <property type="evidence" value="ECO:0007669"/>
    <property type="project" value="InterPro"/>
</dbReference>
<evidence type="ECO:0000256" key="3">
    <source>
        <dbReference type="ARBA" id="ARBA00023163"/>
    </source>
</evidence>
<dbReference type="InterPro" id="IPR036388">
    <property type="entry name" value="WH-like_DNA-bd_sf"/>
</dbReference>
<name>A0A3A9JJH6_9PROT</name>
<dbReference type="SMART" id="SM00347">
    <property type="entry name" value="HTH_MARR"/>
    <property type="match status" value="1"/>
</dbReference>
<accession>A0A3A9JJH6</accession>
<evidence type="ECO:0000313" key="7">
    <source>
        <dbReference type="Proteomes" id="UP000274097"/>
    </source>
</evidence>
<dbReference type="AlphaFoldDB" id="A0A3A9JJH6"/>
<keyword evidence="2" id="KW-0238">DNA-binding</keyword>
<dbReference type="InterPro" id="IPR036390">
    <property type="entry name" value="WH_DNA-bd_sf"/>
</dbReference>
<keyword evidence="3" id="KW-0804">Transcription</keyword>
<dbReference type="PROSITE" id="PS50995">
    <property type="entry name" value="HTH_MARR_2"/>
    <property type="match status" value="1"/>
</dbReference>
<dbReference type="PANTHER" id="PTHR33164:SF64">
    <property type="entry name" value="TRANSCRIPTIONAL REGULATOR SLYA"/>
    <property type="match status" value="1"/>
</dbReference>
<evidence type="ECO:0000313" key="6">
    <source>
        <dbReference type="EMBL" id="RMI20638.1"/>
    </source>
</evidence>
<dbReference type="Gene3D" id="1.10.10.10">
    <property type="entry name" value="Winged helix-like DNA-binding domain superfamily/Winged helix DNA-binding domain"/>
    <property type="match status" value="1"/>
</dbReference>
<dbReference type="InParanoid" id="A0A3A9JJH6"/>
<feature type="domain" description="HTH marR-type" evidence="4">
    <location>
        <begin position="4"/>
        <end position="137"/>
    </location>
</feature>
<dbReference type="Proteomes" id="UP000278036">
    <property type="component" value="Unassembled WGS sequence"/>
</dbReference>
<dbReference type="Proteomes" id="UP000274097">
    <property type="component" value="Unassembled WGS sequence"/>
</dbReference>